<dbReference type="EC" id="4.3.2.2" evidence="2 3"/>
<evidence type="ECO:0000313" key="6">
    <source>
        <dbReference type="Proteomes" id="UP000316213"/>
    </source>
</evidence>
<evidence type="ECO:0000256" key="3">
    <source>
        <dbReference type="RuleBase" id="RU361172"/>
    </source>
</evidence>
<reference evidence="5 6" key="1">
    <citation type="submission" date="2019-02" db="EMBL/GenBank/DDBJ databases">
        <title>Deep-cultivation of Planctomycetes and their phenomic and genomic characterization uncovers novel biology.</title>
        <authorList>
            <person name="Wiegand S."/>
            <person name="Jogler M."/>
            <person name="Boedeker C."/>
            <person name="Pinto D."/>
            <person name="Vollmers J."/>
            <person name="Rivas-Marin E."/>
            <person name="Kohn T."/>
            <person name="Peeters S.H."/>
            <person name="Heuer A."/>
            <person name="Rast P."/>
            <person name="Oberbeckmann S."/>
            <person name="Bunk B."/>
            <person name="Jeske O."/>
            <person name="Meyerdierks A."/>
            <person name="Storesund J.E."/>
            <person name="Kallscheuer N."/>
            <person name="Luecker S."/>
            <person name="Lage O.M."/>
            <person name="Pohl T."/>
            <person name="Merkel B.J."/>
            <person name="Hornburger P."/>
            <person name="Mueller R.-W."/>
            <person name="Bruemmer F."/>
            <person name="Labrenz M."/>
            <person name="Spormann A.M."/>
            <person name="Op Den Camp H."/>
            <person name="Overmann J."/>
            <person name="Amann R."/>
            <person name="Jetten M.S.M."/>
            <person name="Mascher T."/>
            <person name="Medema M.H."/>
            <person name="Devos D.P."/>
            <person name="Kaster A.-K."/>
            <person name="Ovreas L."/>
            <person name="Rohde M."/>
            <person name="Galperin M.Y."/>
            <person name="Jogler C."/>
        </authorList>
    </citation>
    <scope>NUCLEOTIDE SEQUENCE [LARGE SCALE GENOMIC DNA]</scope>
    <source>
        <strain evidence="5 6">Pla100</strain>
    </source>
</reference>
<dbReference type="GO" id="GO:0044208">
    <property type="term" value="P:'de novo' AMP biosynthetic process"/>
    <property type="evidence" value="ECO:0007669"/>
    <property type="project" value="UniProtKB-UniPathway"/>
</dbReference>
<accession>A0A5C6ABV3</accession>
<gene>
    <name evidence="5" type="primary">purB</name>
    <name evidence="5" type="ORF">Pla100_34260</name>
</gene>
<dbReference type="UniPathway" id="UPA00075">
    <property type="reaction ID" value="UER00336"/>
</dbReference>
<dbReference type="Pfam" id="PF10397">
    <property type="entry name" value="ADSL_C"/>
    <property type="match status" value="1"/>
</dbReference>
<keyword evidence="1 3" id="KW-0456">Lyase</keyword>
<dbReference type="Gene3D" id="1.10.275.60">
    <property type="match status" value="1"/>
</dbReference>
<name>A0A5C6ABV3_9BACT</name>
<keyword evidence="6" id="KW-1185">Reference proteome</keyword>
<dbReference type="EMBL" id="SJPM01000006">
    <property type="protein sequence ID" value="TWT95783.1"/>
    <property type="molecule type" value="Genomic_DNA"/>
</dbReference>
<dbReference type="GO" id="GO:0004018">
    <property type="term" value="F:N6-(1,2-dicarboxyethyl)AMP AMP-lyase (fumarate-forming) activity"/>
    <property type="evidence" value="ECO:0007669"/>
    <property type="project" value="UniProtKB-UniRule"/>
</dbReference>
<dbReference type="SMART" id="SM00998">
    <property type="entry name" value="ADSL_C"/>
    <property type="match status" value="1"/>
</dbReference>
<dbReference type="PANTHER" id="PTHR43172">
    <property type="entry name" value="ADENYLOSUCCINATE LYASE"/>
    <property type="match status" value="1"/>
</dbReference>
<comment type="pathway">
    <text evidence="3">Purine metabolism; IMP biosynthesis via de novo pathway; 5-amino-1-(5-phospho-D-ribosyl)imidazole-4-carboxamide from 5-amino-1-(5-phospho-D-ribosyl)imidazole-4-carboxylate: step 2/2.</text>
</comment>
<dbReference type="InterPro" id="IPR004769">
    <property type="entry name" value="Pur_lyase"/>
</dbReference>
<dbReference type="SUPFAM" id="SSF48557">
    <property type="entry name" value="L-aspartase-like"/>
    <property type="match status" value="1"/>
</dbReference>
<comment type="catalytic activity">
    <reaction evidence="3">
        <text>N(6)-(1,2-dicarboxyethyl)-AMP = fumarate + AMP</text>
        <dbReference type="Rhea" id="RHEA:16853"/>
        <dbReference type="ChEBI" id="CHEBI:29806"/>
        <dbReference type="ChEBI" id="CHEBI:57567"/>
        <dbReference type="ChEBI" id="CHEBI:456215"/>
        <dbReference type="EC" id="4.3.2.2"/>
    </reaction>
</comment>
<dbReference type="PROSITE" id="PS00163">
    <property type="entry name" value="FUMARATE_LYASES"/>
    <property type="match status" value="1"/>
</dbReference>
<dbReference type="AlphaFoldDB" id="A0A5C6ABV3"/>
<feature type="domain" description="Adenylosuccinate lyase C-terminal" evidence="4">
    <location>
        <begin position="367"/>
        <end position="453"/>
    </location>
</feature>
<sequence length="475" mass="51962">MSQSLPNVLAARYASDAMVAIWSPEAKVVQERRLWIAVMRAQKDLGVTIQDGVIEAYEAVVDQVDLASIDRRERITKHDVKARIEEFNDLAGHEHIHKGMTSRDLTENVEQLQIRLALELVRDRIVTALALVAERATEFAELAIAGRSHNVPAQVTTVGKRFANVAEELLVAHQRIDELIARYPLRGIKGPVGTQQDMFDLFQSDASKLQQLDARIAESLGFCSVLDSVGQVYARSLDFDVVSALVQLSSAPANFARTLRLMAGAELATEGFKPGQVGSSAMPHKMNARSAERIDGFAVILRGYLSMVGGLLGDQWNEGDVSCSVVRRVAVPDAFLAIDGQMETFLTVLADYGVYPAVIDRELRRYLPFLATTKILVAAVKSGVGREAAHEAIKEHAVAAALAMRETGRDDNDLLERLAADERIPMNAEQLHAAIGAPIEFIGNAVDQIKRVNQRIEKLVQANPSAASYRPGSIL</sequence>
<dbReference type="Proteomes" id="UP000316213">
    <property type="component" value="Unassembled WGS sequence"/>
</dbReference>
<keyword evidence="3" id="KW-0658">Purine biosynthesis</keyword>
<evidence type="ECO:0000256" key="1">
    <source>
        <dbReference type="ARBA" id="ARBA00023239"/>
    </source>
</evidence>
<dbReference type="InterPro" id="IPR008948">
    <property type="entry name" value="L-Aspartase-like"/>
</dbReference>
<dbReference type="InterPro" id="IPR020557">
    <property type="entry name" value="Fumarate_lyase_CS"/>
</dbReference>
<organism evidence="5 6">
    <name type="scientific">Neorhodopirellula pilleata</name>
    <dbReference type="NCBI Taxonomy" id="2714738"/>
    <lineage>
        <taxon>Bacteria</taxon>
        <taxon>Pseudomonadati</taxon>
        <taxon>Planctomycetota</taxon>
        <taxon>Planctomycetia</taxon>
        <taxon>Pirellulales</taxon>
        <taxon>Pirellulaceae</taxon>
        <taxon>Neorhodopirellula</taxon>
    </lineage>
</organism>
<dbReference type="InterPro" id="IPR019468">
    <property type="entry name" value="AdenyloSucc_lyase_C"/>
</dbReference>
<dbReference type="InterPro" id="IPR022761">
    <property type="entry name" value="Fumarate_lyase_N"/>
</dbReference>
<evidence type="ECO:0000256" key="2">
    <source>
        <dbReference type="NCBIfam" id="TIGR00928"/>
    </source>
</evidence>
<dbReference type="Gene3D" id="1.10.40.30">
    <property type="entry name" value="Fumarase/aspartase (C-terminal domain)"/>
    <property type="match status" value="1"/>
</dbReference>
<protein>
    <recommendedName>
        <fullName evidence="2 3">Adenylosuccinate lyase</fullName>
        <shortName evidence="3">ASL</shortName>
        <ecNumber evidence="2 3">4.3.2.2</ecNumber>
    </recommendedName>
    <alternativeName>
        <fullName evidence="3">Adenylosuccinase</fullName>
    </alternativeName>
</protein>
<comment type="pathway">
    <text evidence="3">Purine metabolism; AMP biosynthesis via de novo pathway; AMP from IMP: step 2/2.</text>
</comment>
<comment type="caution">
    <text evidence="5">The sequence shown here is derived from an EMBL/GenBank/DDBJ whole genome shotgun (WGS) entry which is preliminary data.</text>
</comment>
<comment type="similarity">
    <text evidence="3">Belongs to the lyase 1 family. Adenylosuccinate lyase subfamily.</text>
</comment>
<dbReference type="RefSeq" id="WP_146578788.1">
    <property type="nucleotide sequence ID" value="NZ_SJPM01000006.1"/>
</dbReference>
<dbReference type="OrthoDB" id="9768878at2"/>
<dbReference type="PANTHER" id="PTHR43172:SF1">
    <property type="entry name" value="ADENYLOSUCCINATE LYASE"/>
    <property type="match status" value="1"/>
</dbReference>
<dbReference type="GO" id="GO:0070626">
    <property type="term" value="F:(S)-2-(5-amino-1-(5-phospho-D-ribosyl)imidazole-4-carboxamido) succinate lyase (fumarate-forming) activity"/>
    <property type="evidence" value="ECO:0007669"/>
    <property type="project" value="TreeGrafter"/>
</dbReference>
<dbReference type="Gene3D" id="1.20.200.10">
    <property type="entry name" value="Fumarase/aspartase (Central domain)"/>
    <property type="match status" value="1"/>
</dbReference>
<dbReference type="NCBIfam" id="TIGR00928">
    <property type="entry name" value="purB"/>
    <property type="match status" value="1"/>
</dbReference>
<proteinExistence type="inferred from homology"/>
<dbReference type="Pfam" id="PF00206">
    <property type="entry name" value="Lyase_1"/>
    <property type="match status" value="1"/>
</dbReference>
<comment type="catalytic activity">
    <reaction evidence="3">
        <text>(2S)-2-[5-amino-1-(5-phospho-beta-D-ribosyl)imidazole-4-carboxamido]succinate = 5-amino-1-(5-phospho-beta-D-ribosyl)imidazole-4-carboxamide + fumarate</text>
        <dbReference type="Rhea" id="RHEA:23920"/>
        <dbReference type="ChEBI" id="CHEBI:29806"/>
        <dbReference type="ChEBI" id="CHEBI:58443"/>
        <dbReference type="ChEBI" id="CHEBI:58475"/>
        <dbReference type="EC" id="4.3.2.2"/>
    </reaction>
</comment>
<dbReference type="GO" id="GO:0006189">
    <property type="term" value="P:'de novo' IMP biosynthetic process"/>
    <property type="evidence" value="ECO:0007669"/>
    <property type="project" value="UniProtKB-UniPathway"/>
</dbReference>
<dbReference type="GO" id="GO:0005829">
    <property type="term" value="C:cytosol"/>
    <property type="evidence" value="ECO:0007669"/>
    <property type="project" value="TreeGrafter"/>
</dbReference>
<evidence type="ECO:0000259" key="4">
    <source>
        <dbReference type="SMART" id="SM00998"/>
    </source>
</evidence>
<dbReference type="InterPro" id="IPR000362">
    <property type="entry name" value="Fumarate_lyase_fam"/>
</dbReference>
<dbReference type="UniPathway" id="UPA00074">
    <property type="reaction ID" value="UER00132"/>
</dbReference>
<evidence type="ECO:0000313" key="5">
    <source>
        <dbReference type="EMBL" id="TWT95783.1"/>
    </source>
</evidence>
<dbReference type="PRINTS" id="PR00149">
    <property type="entry name" value="FUMRATELYASE"/>
</dbReference>